<feature type="compositionally biased region" description="Polar residues" evidence="7">
    <location>
        <begin position="858"/>
        <end position="867"/>
    </location>
</feature>
<feature type="region of interest" description="Disordered" evidence="7">
    <location>
        <begin position="706"/>
        <end position="742"/>
    </location>
</feature>
<evidence type="ECO:0000256" key="3">
    <source>
        <dbReference type="ARBA" id="ARBA00022679"/>
    </source>
</evidence>
<dbReference type="InterPro" id="IPR034646">
    <property type="entry name" value="ADCK3_dom"/>
</dbReference>
<sequence length="1379" mass="149276">MAKPPRGNDLLTVLRGLSRVGSALKDVSKSAAETLARISMVTEGIKAYKSDTVAVAGYTTKSEEAVEYDPMFDPNVKELNIEEIMMHEAMDGHIDQTPGDSEFTGALGGVREATDTLVENVKGTREGISQRLEQFESLLDVAEVEERDITEEHLQALDEELSELKDVAFGHNLKIFKEVEHSKPLKEVVEDIVKEQITVTEINRQATSYSEDGTEQVVQQANISENAEMKDPASDPSLLELSVEEVIMHEALSGHSNQTMGDSSLSSDNQLRNALNHIQDAVENAKEMKEESQKRVEQFAPLLDISNIEEREITEEHLQALDEKLSELHDIAFGHNLKIFKEVEHSKPLEDTIQDIIKEQVAREDNVKAGSCSQETIPDFKEELQSLNEETVLKDHVISAVSHSQERVGWGSDANADLDSSLSQVVKIVNLEESSTSAVHEFDVELHADPQVEVTPSEEISDIGSSVFSTVPTAGVISGNSSVAEVEIHTQVDPKAHFSHTESTIDTASITSSDIPPEILFDRVSEVHVASTAAAPNVEVQSDPKVEQPQVENFSSATNPDPVTGTVDVDLDIHSSRADVTSASSSPKSTTERVAEVEIDPKAESSQTESVTVTSGTLSPDESTVNSVSGTADVEVPVEQEVKAAQLQIDTRTSHSSNVIPDTAVAVQVGIKVEPAEAGIDTDIVPPTVADTSSISDAAATTVDGELKANSNVDPPQTESVTSTSNISSLKLGSSPHVSDATKGTANIESLQTHNVTSTVNTLLHDVSPPTPGGVGVAAVVLGTAAGTTTIGAAAATTGAVIAGVAATATATVATISKHDLDSKVQVDSNASANDSPVLSEPVTAATAAATTAAATRPVSSNDNMPNKQKRKVAPAKPMPKLLGRKPLAKEKPKSTLSDNAQARKVPHSRVGRLMSFGGLAAGLGAGTIAEMTRRTLGLKQESGAGSLLDGSPFLTEANAKRIVDTLCRVRDENEEGCPNPCDSYGNIHTSFSVHPGAALKLGQMLSIQDSAMLNPQIQKIFERVRQSADFMPMWQLERAIESQLGAGWRSKVASFDDKPFAAASIGQVHLANLHDGRSVAMKIQYPGVAQGIESDISNLISSLKVANILPEGLFVDSIVEVAKKELGWECDYIREAECTRRFSELVETYSDYYVPEVISELCTPQIFTSELIAGIPVDKCVDMDQETRNFISEKILHLCLLELFQFGFMQTDPNWSNFFYNTETEQMALLDFGACREYSKDFVDKYIHLIHGAAIKDRDKVLKYSQDLGFLTGYEAKVMEEAHVDAIMILGEAFQEDKPFHFGNQDTTYRIQHLVPVMLSHRMCAPPEESYSLHRKMSGVFLLCSKLDGVVNCHSLFHEVFSSYKFGGTWEDFHAGRL</sequence>
<comment type="pathway">
    <text evidence="1">Cofactor biosynthesis; ubiquinone biosynthesis.</text>
</comment>
<dbReference type="InterPro" id="IPR051409">
    <property type="entry name" value="Atypical_kinase_ADCK"/>
</dbReference>
<dbReference type="EMBL" id="JAHLQT010033882">
    <property type="protein sequence ID" value="KAG7159090.1"/>
    <property type="molecule type" value="Genomic_DNA"/>
</dbReference>
<keyword evidence="3" id="KW-0808">Transferase</keyword>
<feature type="compositionally biased region" description="Polar residues" evidence="7">
    <location>
        <begin position="618"/>
        <end position="630"/>
    </location>
</feature>
<reference evidence="9" key="1">
    <citation type="journal article" date="2021" name="Sci. Adv.">
        <title>The American lobster genome reveals insights on longevity, neural, and immune adaptations.</title>
        <authorList>
            <person name="Polinski J.M."/>
            <person name="Zimin A.V."/>
            <person name="Clark K.F."/>
            <person name="Kohn A.B."/>
            <person name="Sadowski N."/>
            <person name="Timp W."/>
            <person name="Ptitsyn A."/>
            <person name="Khanna P."/>
            <person name="Romanova D.Y."/>
            <person name="Williams P."/>
            <person name="Greenwood S.J."/>
            <person name="Moroz L.L."/>
            <person name="Walt D.R."/>
            <person name="Bodnar A.G."/>
        </authorList>
    </citation>
    <scope>NUCLEOTIDE SEQUENCE</scope>
    <source>
        <strain evidence="9">GMGI-L3</strain>
    </source>
</reference>
<evidence type="ECO:0000256" key="2">
    <source>
        <dbReference type="ARBA" id="ARBA00009670"/>
    </source>
</evidence>
<evidence type="ECO:0000256" key="5">
    <source>
        <dbReference type="ARBA" id="ARBA00022840"/>
    </source>
</evidence>
<evidence type="ECO:0000259" key="8">
    <source>
        <dbReference type="Pfam" id="PF03109"/>
    </source>
</evidence>
<dbReference type="PANTHER" id="PTHR43851:SF3">
    <property type="entry name" value="COENZYME Q8"/>
    <property type="match status" value="1"/>
</dbReference>
<evidence type="ECO:0000256" key="7">
    <source>
        <dbReference type="SAM" id="MobiDB-lite"/>
    </source>
</evidence>
<dbReference type="GO" id="GO:0005524">
    <property type="term" value="F:ATP binding"/>
    <property type="evidence" value="ECO:0007669"/>
    <property type="project" value="UniProtKB-KW"/>
</dbReference>
<dbReference type="InterPro" id="IPR004147">
    <property type="entry name" value="ABC1_dom"/>
</dbReference>
<dbReference type="Proteomes" id="UP000747542">
    <property type="component" value="Unassembled WGS sequence"/>
</dbReference>
<dbReference type="GO" id="GO:0016301">
    <property type="term" value="F:kinase activity"/>
    <property type="evidence" value="ECO:0007669"/>
    <property type="project" value="UniProtKB-KW"/>
</dbReference>
<feature type="compositionally biased region" description="Low complexity" evidence="7">
    <location>
        <begin position="604"/>
        <end position="617"/>
    </location>
</feature>
<evidence type="ECO:0000256" key="1">
    <source>
        <dbReference type="ARBA" id="ARBA00004749"/>
    </source>
</evidence>
<feature type="region of interest" description="Disordered" evidence="7">
    <location>
        <begin position="849"/>
        <end position="910"/>
    </location>
</feature>
<feature type="coiled-coil region" evidence="6">
    <location>
        <begin position="268"/>
        <end position="295"/>
    </location>
</feature>
<gene>
    <name evidence="9" type="primary">coq8b-L</name>
    <name evidence="9" type="ORF">Hamer_G023177</name>
</gene>
<feature type="compositionally biased region" description="Basic and acidic residues" evidence="7">
    <location>
        <begin position="590"/>
        <end position="603"/>
    </location>
</feature>
<evidence type="ECO:0000256" key="4">
    <source>
        <dbReference type="ARBA" id="ARBA00022741"/>
    </source>
</evidence>
<keyword evidence="5" id="KW-0067">ATP-binding</keyword>
<evidence type="ECO:0000313" key="9">
    <source>
        <dbReference type="EMBL" id="KAG7159090.1"/>
    </source>
</evidence>
<evidence type="ECO:0000256" key="6">
    <source>
        <dbReference type="SAM" id="Coils"/>
    </source>
</evidence>
<organism evidence="9 10">
    <name type="scientific">Homarus americanus</name>
    <name type="common">American lobster</name>
    <dbReference type="NCBI Taxonomy" id="6706"/>
    <lineage>
        <taxon>Eukaryota</taxon>
        <taxon>Metazoa</taxon>
        <taxon>Ecdysozoa</taxon>
        <taxon>Arthropoda</taxon>
        <taxon>Crustacea</taxon>
        <taxon>Multicrustacea</taxon>
        <taxon>Malacostraca</taxon>
        <taxon>Eumalacostraca</taxon>
        <taxon>Eucarida</taxon>
        <taxon>Decapoda</taxon>
        <taxon>Pleocyemata</taxon>
        <taxon>Astacidea</taxon>
        <taxon>Nephropoidea</taxon>
        <taxon>Nephropidae</taxon>
        <taxon>Homarus</taxon>
    </lineage>
</organism>
<dbReference type="CDD" id="cd13970">
    <property type="entry name" value="ABC1_ADCK3"/>
    <property type="match status" value="1"/>
</dbReference>
<dbReference type="SUPFAM" id="SSF56112">
    <property type="entry name" value="Protein kinase-like (PK-like)"/>
    <property type="match status" value="1"/>
</dbReference>
<dbReference type="InterPro" id="IPR011009">
    <property type="entry name" value="Kinase-like_dom_sf"/>
</dbReference>
<feature type="coiled-coil region" evidence="6">
    <location>
        <begin position="125"/>
        <end position="167"/>
    </location>
</feature>
<dbReference type="GO" id="GO:0006744">
    <property type="term" value="P:ubiquinone biosynthetic process"/>
    <property type="evidence" value="ECO:0007669"/>
    <property type="project" value="TreeGrafter"/>
</dbReference>
<feature type="compositionally biased region" description="Polar residues" evidence="7">
    <location>
        <begin position="709"/>
        <end position="732"/>
    </location>
</feature>
<keyword evidence="6" id="KW-0175">Coiled coil</keyword>
<accession>A0A8J5JJY9</accession>
<keyword evidence="10" id="KW-1185">Reference proteome</keyword>
<keyword evidence="4" id="KW-0547">Nucleotide-binding</keyword>
<protein>
    <submittedName>
        <fullName evidence="9">Atypical kinase COQ8B-like</fullName>
    </submittedName>
</protein>
<feature type="region of interest" description="Disordered" evidence="7">
    <location>
        <begin position="535"/>
        <end position="636"/>
    </location>
</feature>
<evidence type="ECO:0000313" key="10">
    <source>
        <dbReference type="Proteomes" id="UP000747542"/>
    </source>
</evidence>
<keyword evidence="9" id="KW-0418">Kinase</keyword>
<dbReference type="PANTHER" id="PTHR43851">
    <property type="match status" value="1"/>
</dbReference>
<name>A0A8J5JJY9_HOMAM</name>
<comment type="caution">
    <text evidence="9">The sequence shown here is derived from an EMBL/GenBank/DDBJ whole genome shotgun (WGS) entry which is preliminary data.</text>
</comment>
<proteinExistence type="inferred from homology"/>
<feature type="compositionally biased region" description="Polar residues" evidence="7">
    <location>
        <begin position="550"/>
        <end position="561"/>
    </location>
</feature>
<dbReference type="Pfam" id="PF03109">
    <property type="entry name" value="ABC1"/>
    <property type="match status" value="1"/>
</dbReference>
<comment type="similarity">
    <text evidence="2">Belongs to the protein kinase superfamily. ADCK protein kinase family.</text>
</comment>
<feature type="domain" description="ABC1 atypical kinase-like" evidence="8">
    <location>
        <begin position="1025"/>
        <end position="1265"/>
    </location>
</feature>